<dbReference type="EMBL" id="JARQZJ010000092">
    <property type="protein sequence ID" value="KAK9883988.1"/>
    <property type="molecule type" value="Genomic_DNA"/>
</dbReference>
<evidence type="ECO:0000256" key="5">
    <source>
        <dbReference type="HAMAP-Rule" id="MF_03174"/>
    </source>
</evidence>
<evidence type="ECO:0000256" key="3">
    <source>
        <dbReference type="ARBA" id="ARBA00022723"/>
    </source>
</evidence>
<feature type="binding site" evidence="5">
    <location>
        <position position="307"/>
    </location>
    <ligand>
        <name>a divalent metal cation</name>
        <dbReference type="ChEBI" id="CHEBI:60240"/>
        <label>2</label>
        <note>catalytic</note>
    </ligand>
</feature>
<dbReference type="GO" id="GO:0006508">
    <property type="term" value="P:proteolysis"/>
    <property type="evidence" value="ECO:0007669"/>
    <property type="project" value="UniProtKB-KW"/>
</dbReference>
<feature type="binding site" evidence="5">
    <location>
        <position position="307"/>
    </location>
    <ligand>
        <name>a divalent metal cation</name>
        <dbReference type="ChEBI" id="CHEBI:60240"/>
        <label>1</label>
    </ligand>
</feature>
<keyword evidence="1 5" id="KW-0031">Aminopeptidase</keyword>
<evidence type="ECO:0000256" key="1">
    <source>
        <dbReference type="ARBA" id="ARBA00022438"/>
    </source>
</evidence>
<dbReference type="InterPro" id="IPR036005">
    <property type="entry name" value="Creatinase/aminopeptidase-like"/>
</dbReference>
<dbReference type="EC" id="3.4.11.18" evidence="6"/>
<dbReference type="CDD" id="cd01086">
    <property type="entry name" value="MetAP1"/>
    <property type="match status" value="1"/>
</dbReference>
<evidence type="ECO:0000313" key="8">
    <source>
        <dbReference type="EMBL" id="KAK9883988.1"/>
    </source>
</evidence>
<evidence type="ECO:0000256" key="2">
    <source>
        <dbReference type="ARBA" id="ARBA00022670"/>
    </source>
</evidence>
<feature type="binding site" evidence="5">
    <location>
        <position position="181"/>
    </location>
    <ligand>
        <name>a divalent metal cation</name>
        <dbReference type="ChEBI" id="CHEBI:60240"/>
        <label>2</label>
        <note>catalytic</note>
    </ligand>
</feature>
<reference evidence="8 9" key="1">
    <citation type="submission" date="2023-03" db="EMBL/GenBank/DDBJ databases">
        <title>Genome insight into feeding habits of ladybird beetles.</title>
        <authorList>
            <person name="Li H.-S."/>
            <person name="Huang Y.-H."/>
            <person name="Pang H."/>
        </authorList>
    </citation>
    <scope>NUCLEOTIDE SEQUENCE [LARGE SCALE GENOMIC DNA]</scope>
    <source>
        <strain evidence="8">SYSU_2023b</strain>
        <tissue evidence="8">Whole body</tissue>
    </source>
</reference>
<name>A0AAW1UMH0_9CUCU</name>
<feature type="binding site" evidence="5">
    <location>
        <position position="170"/>
    </location>
    <ligand>
        <name>a divalent metal cation</name>
        <dbReference type="ChEBI" id="CHEBI:60240"/>
        <label>1</label>
    </ligand>
</feature>
<keyword evidence="3 5" id="KW-0479">Metal-binding</keyword>
<feature type="binding site" evidence="5">
    <location>
        <position position="276"/>
    </location>
    <ligand>
        <name>a divalent metal cation</name>
        <dbReference type="ChEBI" id="CHEBI:60240"/>
        <label>2</label>
        <note>catalytic</note>
    </ligand>
</feature>
<comment type="caution">
    <text evidence="8">The sequence shown here is derived from an EMBL/GenBank/DDBJ whole genome shotgun (WGS) entry which is preliminary data.</text>
</comment>
<keyword evidence="4 5" id="KW-0378">Hydrolase</keyword>
<feature type="binding site" evidence="5">
    <location>
        <position position="251"/>
    </location>
    <ligand>
        <name>substrate</name>
    </ligand>
</feature>
<feature type="binding site" evidence="5">
    <location>
        <position position="244"/>
    </location>
    <ligand>
        <name>a divalent metal cation</name>
        <dbReference type="ChEBI" id="CHEBI:60240"/>
        <label>2</label>
        <note>catalytic</note>
    </ligand>
</feature>
<dbReference type="PRINTS" id="PR00599">
    <property type="entry name" value="MAPEPTIDASE"/>
</dbReference>
<dbReference type="Gene3D" id="3.90.230.10">
    <property type="entry name" value="Creatinase/methionine aminopeptidase superfamily"/>
    <property type="match status" value="1"/>
</dbReference>
<gene>
    <name evidence="8" type="ORF">WA026_004924</name>
</gene>
<feature type="binding site" evidence="5">
    <location>
        <position position="181"/>
    </location>
    <ligand>
        <name>a divalent metal cation</name>
        <dbReference type="ChEBI" id="CHEBI:60240"/>
        <label>1</label>
    </ligand>
</feature>
<proteinExistence type="inferred from homology"/>
<dbReference type="AlphaFoldDB" id="A0AAW1UMH0"/>
<comment type="function">
    <text evidence="6">Cotranslationally removes the N-terminal methionine from nascent proteins. The N-terminal methionine is often cleaved when the second residue in the primary sequence is small and uncharged (Met-Ala-, Cys, Gly, Pro, Ser, Thr, or Val).</text>
</comment>
<feature type="domain" description="Peptidase M24" evidence="7">
    <location>
        <begin position="88"/>
        <end position="314"/>
    </location>
</feature>
<dbReference type="HAMAP" id="MF_01974">
    <property type="entry name" value="MetAP_1"/>
    <property type="match status" value="1"/>
</dbReference>
<evidence type="ECO:0000256" key="6">
    <source>
        <dbReference type="RuleBase" id="RU003653"/>
    </source>
</evidence>
<dbReference type="InterPro" id="IPR001714">
    <property type="entry name" value="Pept_M24_MAP"/>
</dbReference>
<dbReference type="Proteomes" id="UP001431783">
    <property type="component" value="Unassembled WGS sequence"/>
</dbReference>
<dbReference type="NCBIfam" id="TIGR00500">
    <property type="entry name" value="met_pdase_I"/>
    <property type="match status" value="1"/>
</dbReference>
<protein>
    <recommendedName>
        <fullName evidence="6">Methionine aminopeptidase</fullName>
        <ecNumber evidence="6">3.4.11.18</ecNumber>
    </recommendedName>
</protein>
<dbReference type="SUPFAM" id="SSF55920">
    <property type="entry name" value="Creatinase/aminopeptidase"/>
    <property type="match status" value="1"/>
</dbReference>
<dbReference type="PANTHER" id="PTHR43330">
    <property type="entry name" value="METHIONINE AMINOPEPTIDASE"/>
    <property type="match status" value="1"/>
</dbReference>
<dbReference type="InterPro" id="IPR002467">
    <property type="entry name" value="Pept_M24A_MAP1"/>
</dbReference>
<dbReference type="GO" id="GO:0070006">
    <property type="term" value="F:metalloaminopeptidase activity"/>
    <property type="evidence" value="ECO:0007669"/>
    <property type="project" value="UniProtKB-UniRule"/>
</dbReference>
<keyword evidence="9" id="KW-1185">Reference proteome</keyword>
<comment type="cofactor">
    <cofactor evidence="5">
        <name>Co(2+)</name>
        <dbReference type="ChEBI" id="CHEBI:48828"/>
    </cofactor>
    <cofactor evidence="5">
        <name>Zn(2+)</name>
        <dbReference type="ChEBI" id="CHEBI:29105"/>
    </cofactor>
    <cofactor evidence="5">
        <name>Mn(2+)</name>
        <dbReference type="ChEBI" id="CHEBI:29035"/>
    </cofactor>
    <cofactor evidence="5">
        <name>Fe(2+)</name>
        <dbReference type="ChEBI" id="CHEBI:29033"/>
    </cofactor>
    <text evidence="5">Binds 2 divalent metal cations per subunit. Has a high-affinity and a low affinity metal-binding site. The true nature of the physiological cofactor is under debate. The enzyme is active with cobalt, zinc, manganese or divalent iron ions. Most likely, methionine aminopeptidases function as mononuclear Fe(2+)-metalloproteases under physiological conditions, and the catalytically relevant metal-binding site has been assigned to the histidine-containing high-affinity site.</text>
</comment>
<dbReference type="InterPro" id="IPR000994">
    <property type="entry name" value="Pept_M24"/>
</dbReference>
<comment type="similarity">
    <text evidence="5">Belongs to the peptidase M24A family. Methionine aminopeptidase type 1 subfamily.</text>
</comment>
<comment type="catalytic activity">
    <reaction evidence="5 6">
        <text>Release of N-terminal amino acids, preferentially methionine, from peptides and arylamides.</text>
        <dbReference type="EC" id="3.4.11.18"/>
    </reaction>
</comment>
<evidence type="ECO:0000259" key="7">
    <source>
        <dbReference type="Pfam" id="PF00557"/>
    </source>
</evidence>
<sequence>MRFKFVVNINFERSMSFKNIISKALKSSRHLKVNNKCSFGKYNIVKPGLVSSPLTIPDHICKPRYFITGEPSEAIANAEIKNDKQIVKMQRACKLAANILNDLGSHIKVGVTTDDIDVLVHKATIENGAYPSPYNYRHFPKSVCTSVNNVACHGIPDDRPLEDGDIINVDVTVFLDGYHGDCSKTFLVGNVDDCGKALVENTENCLNMAIDLCQPGRPFQDIGNCISKTCSQMGYTVIPAFIGHGLGSYFHGPPDIYHTVNSYPGVMEPGMTFTIEPVIGQGSEIVEILEDGWTACTIDGSRTAQFEHTILITNDGVKVLTVPD</sequence>
<accession>A0AAW1UMH0</accession>
<evidence type="ECO:0000256" key="4">
    <source>
        <dbReference type="ARBA" id="ARBA00022801"/>
    </source>
</evidence>
<dbReference type="PANTHER" id="PTHR43330:SF8">
    <property type="entry name" value="METHIONINE AMINOPEPTIDASE 1D, MITOCHONDRIAL"/>
    <property type="match status" value="1"/>
</dbReference>
<organism evidence="8 9">
    <name type="scientific">Henosepilachna vigintioctopunctata</name>
    <dbReference type="NCBI Taxonomy" id="420089"/>
    <lineage>
        <taxon>Eukaryota</taxon>
        <taxon>Metazoa</taxon>
        <taxon>Ecdysozoa</taxon>
        <taxon>Arthropoda</taxon>
        <taxon>Hexapoda</taxon>
        <taxon>Insecta</taxon>
        <taxon>Pterygota</taxon>
        <taxon>Neoptera</taxon>
        <taxon>Endopterygota</taxon>
        <taxon>Coleoptera</taxon>
        <taxon>Polyphaga</taxon>
        <taxon>Cucujiformia</taxon>
        <taxon>Coccinelloidea</taxon>
        <taxon>Coccinellidae</taxon>
        <taxon>Epilachninae</taxon>
        <taxon>Epilachnini</taxon>
        <taxon>Henosepilachna</taxon>
    </lineage>
</organism>
<dbReference type="Pfam" id="PF00557">
    <property type="entry name" value="Peptidase_M24"/>
    <property type="match status" value="1"/>
</dbReference>
<feature type="binding site" evidence="5">
    <location>
        <position position="153"/>
    </location>
    <ligand>
        <name>substrate</name>
    </ligand>
</feature>
<dbReference type="GO" id="GO:0046872">
    <property type="term" value="F:metal ion binding"/>
    <property type="evidence" value="ECO:0007669"/>
    <property type="project" value="UniProtKB-UniRule"/>
</dbReference>
<keyword evidence="2 5" id="KW-0645">Protease</keyword>
<dbReference type="GO" id="GO:0004239">
    <property type="term" value="F:initiator methionyl aminopeptidase activity"/>
    <property type="evidence" value="ECO:0007669"/>
    <property type="project" value="UniProtKB-UniRule"/>
</dbReference>
<evidence type="ECO:0000313" key="9">
    <source>
        <dbReference type="Proteomes" id="UP001431783"/>
    </source>
</evidence>